<protein>
    <recommendedName>
        <fullName evidence="1">Double-GTPase 2 domain-containing protein</fullName>
    </recommendedName>
</protein>
<dbReference type="InterPro" id="IPR027417">
    <property type="entry name" value="P-loop_NTPase"/>
</dbReference>
<dbReference type="SUPFAM" id="SSF52540">
    <property type="entry name" value="P-loop containing nucleoside triphosphate hydrolases"/>
    <property type="match status" value="1"/>
</dbReference>
<reference evidence="2 3" key="1">
    <citation type="submission" date="2018-09" db="EMBL/GenBank/DDBJ databases">
        <title>Characterization of the phylogenetic diversity of five novel species belonging to the genus Bifidobacterium.</title>
        <authorList>
            <person name="Lugli G.A."/>
            <person name="Duranti S."/>
            <person name="Milani C."/>
        </authorList>
    </citation>
    <scope>NUCLEOTIDE SEQUENCE [LARGE SCALE GENOMIC DNA]</scope>
    <source>
        <strain evidence="2 3">2028B</strain>
    </source>
</reference>
<dbReference type="AlphaFoldDB" id="A0A430FC06"/>
<dbReference type="OrthoDB" id="143162at2"/>
<accession>A0A430FC06</accession>
<proteinExistence type="predicted"/>
<dbReference type="Pfam" id="PF19993">
    <property type="entry name" value="DO-GTPase2"/>
    <property type="match status" value="1"/>
</dbReference>
<evidence type="ECO:0000313" key="3">
    <source>
        <dbReference type="Proteomes" id="UP000288607"/>
    </source>
</evidence>
<sequence length="525" mass="59202">MPGHRITCPYCFKEFDDGDVHFRMETVFKSTDDFGFSNPDTGKQYRSAGDIIQDPDLSEEFREGYIERFKVFSGFLAGDDPKYEEFWSRFGGTSEWWEPTEGETIKPWRRPVHDPHSEPDFFLDGGSTTESGMLYKITDACGRETSRRVCPFCHNPLPDLYGQYPVKFIPVIGASGVGKTVYLSQLMRWATDDFAKCGINAQPASMYTRRYCDINPVEMEKPLPVRTPPDELQQPLFLDLSYEDEPGRAHDLTLVLCDVSGQLCQIGYDTLAVVKQAQKFAPFIGHADGILYLVEPRQFEPPDPVRGPQAVLNVVHDLFDAHANDLNRIPVAVCISKGDTVAQVVFGKSCIPQLEYLKNGGKYRPVFNADSYNKLYEPVYGFVERLSFVLLNTLSVQYPIHDLFMVESIGVPVAGLKNENGEYGAPSASPEPQRLVEPLLWMLNRFGFIGSTGFINEPNDWFCPQCQRRLHITQEFCPDCKCTEDGRWMCPLCGTVNPAGTAQCSHTEKGFLGMTKRCKGTPAWK</sequence>
<dbReference type="EMBL" id="QXGJ01000008">
    <property type="protein sequence ID" value="RSX50360.1"/>
    <property type="molecule type" value="Genomic_DNA"/>
</dbReference>
<dbReference type="RefSeq" id="WP_126030488.1">
    <property type="nucleotide sequence ID" value="NZ_JAFEJY010000006.1"/>
</dbReference>
<name>A0A430FC06_9BIFI</name>
<evidence type="ECO:0000259" key="1">
    <source>
        <dbReference type="Pfam" id="PF19993"/>
    </source>
</evidence>
<dbReference type="Proteomes" id="UP000288607">
    <property type="component" value="Unassembled WGS sequence"/>
</dbReference>
<keyword evidence="3" id="KW-1185">Reference proteome</keyword>
<evidence type="ECO:0000313" key="2">
    <source>
        <dbReference type="EMBL" id="RSX50360.1"/>
    </source>
</evidence>
<gene>
    <name evidence="2" type="ORF">D2E23_1683</name>
</gene>
<organism evidence="2 3">
    <name type="scientific">Bifidobacterium callimiconis</name>
    <dbReference type="NCBI Taxonomy" id="2306973"/>
    <lineage>
        <taxon>Bacteria</taxon>
        <taxon>Bacillati</taxon>
        <taxon>Actinomycetota</taxon>
        <taxon>Actinomycetes</taxon>
        <taxon>Bifidobacteriales</taxon>
        <taxon>Bifidobacteriaceae</taxon>
        <taxon>Bifidobacterium</taxon>
    </lineage>
</organism>
<feature type="domain" description="Double-GTPase 2" evidence="1">
    <location>
        <begin position="168"/>
        <end position="340"/>
    </location>
</feature>
<comment type="caution">
    <text evidence="2">The sequence shown here is derived from an EMBL/GenBank/DDBJ whole genome shotgun (WGS) entry which is preliminary data.</text>
</comment>
<dbReference type="InterPro" id="IPR045528">
    <property type="entry name" value="DO-GTPase2"/>
</dbReference>